<dbReference type="RefSeq" id="WP_146811054.1">
    <property type="nucleotide sequence ID" value="NZ_BJXX01000137.1"/>
</dbReference>
<dbReference type="Pfam" id="PF00126">
    <property type="entry name" value="HTH_1"/>
    <property type="match status" value="1"/>
</dbReference>
<dbReference type="PANTHER" id="PTHR30419">
    <property type="entry name" value="HTH-TYPE TRANSCRIPTIONAL REGULATOR YBHD"/>
    <property type="match status" value="1"/>
</dbReference>
<keyword evidence="2" id="KW-0805">Transcription regulation</keyword>
<comment type="caution">
    <text evidence="6">The sequence shown here is derived from an EMBL/GenBank/DDBJ whole genome shotgun (WGS) entry which is preliminary data.</text>
</comment>
<proteinExistence type="inferred from homology"/>
<keyword evidence="4" id="KW-0804">Transcription</keyword>
<evidence type="ECO:0000256" key="4">
    <source>
        <dbReference type="ARBA" id="ARBA00023163"/>
    </source>
</evidence>
<dbReference type="CDD" id="cd08438">
    <property type="entry name" value="PBP2_CidR"/>
    <property type="match status" value="1"/>
</dbReference>
<dbReference type="Pfam" id="PF03466">
    <property type="entry name" value="LysR_substrate"/>
    <property type="match status" value="1"/>
</dbReference>
<dbReference type="PRINTS" id="PR00039">
    <property type="entry name" value="HTHLYSR"/>
</dbReference>
<sequence>MDIRQLQYFIEVAKHKSFTRAGENLHVTQPNISRMVKSLEEELGIALIDRSTKQLHLTDAGKIVYEEAKKVVQILDHLSIKLSDLMNIQQGKIKIGLPPIIGAKFFPKILAEFHASYPKITCELIEYGSKKVEQEISAGNLDLGAVVLPVEETRYHSVPFVHEEICLLVHRDHPLAGKTEVFLRDLQHESFILFREDFTMHDRIINECIREGFHPKIIYESSQWDFIREMVATNLGVSLLPKTICEEVDPAQIHVIPVQPSIPWNVSIIWRKERYLSFAAREWIRFTCKYLHQPFPLE</sequence>
<dbReference type="Proteomes" id="UP000321157">
    <property type="component" value="Unassembled WGS sequence"/>
</dbReference>
<dbReference type="SUPFAM" id="SSF46785">
    <property type="entry name" value="Winged helix' DNA-binding domain"/>
    <property type="match status" value="1"/>
</dbReference>
<comment type="similarity">
    <text evidence="1">Belongs to the LysR transcriptional regulatory family.</text>
</comment>
<evidence type="ECO:0000313" key="7">
    <source>
        <dbReference type="Proteomes" id="UP000321157"/>
    </source>
</evidence>
<dbReference type="GO" id="GO:0003700">
    <property type="term" value="F:DNA-binding transcription factor activity"/>
    <property type="evidence" value="ECO:0007669"/>
    <property type="project" value="InterPro"/>
</dbReference>
<dbReference type="PROSITE" id="PS50931">
    <property type="entry name" value="HTH_LYSR"/>
    <property type="match status" value="1"/>
</dbReference>
<dbReference type="GO" id="GO:0003677">
    <property type="term" value="F:DNA binding"/>
    <property type="evidence" value="ECO:0007669"/>
    <property type="project" value="UniProtKB-KW"/>
</dbReference>
<dbReference type="InterPro" id="IPR000847">
    <property type="entry name" value="LysR_HTH_N"/>
</dbReference>
<feature type="domain" description="HTH lysR-type" evidence="5">
    <location>
        <begin position="1"/>
        <end position="58"/>
    </location>
</feature>
<dbReference type="Gene3D" id="3.40.190.290">
    <property type="match status" value="1"/>
</dbReference>
<dbReference type="InterPro" id="IPR036390">
    <property type="entry name" value="WH_DNA-bd_sf"/>
</dbReference>
<dbReference type="AlphaFoldDB" id="A0A511VE24"/>
<dbReference type="PANTHER" id="PTHR30419:SF8">
    <property type="entry name" value="NITROGEN ASSIMILATION TRANSCRIPTIONAL ACTIVATOR-RELATED"/>
    <property type="match status" value="1"/>
</dbReference>
<evidence type="ECO:0000256" key="3">
    <source>
        <dbReference type="ARBA" id="ARBA00023125"/>
    </source>
</evidence>
<dbReference type="InterPro" id="IPR036388">
    <property type="entry name" value="WH-like_DNA-bd_sf"/>
</dbReference>
<evidence type="ECO:0000313" key="6">
    <source>
        <dbReference type="EMBL" id="GEN35522.1"/>
    </source>
</evidence>
<dbReference type="FunFam" id="1.10.10.10:FF:000001">
    <property type="entry name" value="LysR family transcriptional regulator"/>
    <property type="match status" value="1"/>
</dbReference>
<dbReference type="InterPro" id="IPR005119">
    <property type="entry name" value="LysR_subst-bd"/>
</dbReference>
<dbReference type="InterPro" id="IPR050950">
    <property type="entry name" value="HTH-type_LysR_regulators"/>
</dbReference>
<dbReference type="Gene3D" id="1.10.10.10">
    <property type="entry name" value="Winged helix-like DNA-binding domain superfamily/Winged helix DNA-binding domain"/>
    <property type="match status" value="1"/>
</dbReference>
<evidence type="ECO:0000256" key="2">
    <source>
        <dbReference type="ARBA" id="ARBA00023015"/>
    </source>
</evidence>
<dbReference type="SUPFAM" id="SSF53850">
    <property type="entry name" value="Periplasmic binding protein-like II"/>
    <property type="match status" value="1"/>
</dbReference>
<dbReference type="EMBL" id="BJXX01000137">
    <property type="protein sequence ID" value="GEN35522.1"/>
    <property type="molecule type" value="Genomic_DNA"/>
</dbReference>
<evidence type="ECO:0000256" key="1">
    <source>
        <dbReference type="ARBA" id="ARBA00009437"/>
    </source>
</evidence>
<keyword evidence="7" id="KW-1185">Reference proteome</keyword>
<reference evidence="6 7" key="1">
    <citation type="submission" date="2019-07" db="EMBL/GenBank/DDBJ databases">
        <title>Whole genome shotgun sequence of Aneurinibacillus danicus NBRC 102444.</title>
        <authorList>
            <person name="Hosoyama A."/>
            <person name="Uohara A."/>
            <person name="Ohji S."/>
            <person name="Ichikawa N."/>
        </authorList>
    </citation>
    <scope>NUCLEOTIDE SEQUENCE [LARGE SCALE GENOMIC DNA]</scope>
    <source>
        <strain evidence="6 7">NBRC 102444</strain>
    </source>
</reference>
<evidence type="ECO:0000259" key="5">
    <source>
        <dbReference type="PROSITE" id="PS50931"/>
    </source>
</evidence>
<accession>A0A511VE24</accession>
<name>A0A511VE24_9BACL</name>
<protein>
    <submittedName>
        <fullName evidence="6">Putative HTH-type transcriptional regulator YwbI</fullName>
    </submittedName>
</protein>
<dbReference type="GO" id="GO:0005829">
    <property type="term" value="C:cytosol"/>
    <property type="evidence" value="ECO:0007669"/>
    <property type="project" value="TreeGrafter"/>
</dbReference>
<organism evidence="6 7">
    <name type="scientific">Aneurinibacillus danicus</name>
    <dbReference type="NCBI Taxonomy" id="267746"/>
    <lineage>
        <taxon>Bacteria</taxon>
        <taxon>Bacillati</taxon>
        <taxon>Bacillota</taxon>
        <taxon>Bacilli</taxon>
        <taxon>Bacillales</taxon>
        <taxon>Paenibacillaceae</taxon>
        <taxon>Aneurinibacillus group</taxon>
        <taxon>Aneurinibacillus</taxon>
    </lineage>
</organism>
<dbReference type="OrthoDB" id="9803735at2"/>
<keyword evidence="3" id="KW-0238">DNA-binding</keyword>
<gene>
    <name evidence="6" type="primary">ywbI</name>
    <name evidence="6" type="ORF">ADA01nite_29820</name>
</gene>
<dbReference type="NCBIfam" id="NF047520">
    <property type="entry name" value="trans_act_CidR"/>
    <property type="match status" value="1"/>
</dbReference>